<keyword evidence="1" id="KW-1185">Reference proteome</keyword>
<evidence type="ECO:0000313" key="2">
    <source>
        <dbReference type="WBParaSite" id="PEQ_0000559101-mRNA-1"/>
    </source>
</evidence>
<dbReference type="PANTHER" id="PTHR13192">
    <property type="entry name" value="MY011 PROTEIN"/>
    <property type="match status" value="1"/>
</dbReference>
<organism evidence="1 2">
    <name type="scientific">Parascaris equorum</name>
    <name type="common">Equine roundworm</name>
    <dbReference type="NCBI Taxonomy" id="6256"/>
    <lineage>
        <taxon>Eukaryota</taxon>
        <taxon>Metazoa</taxon>
        <taxon>Ecdysozoa</taxon>
        <taxon>Nematoda</taxon>
        <taxon>Chromadorea</taxon>
        <taxon>Rhabditida</taxon>
        <taxon>Spirurina</taxon>
        <taxon>Ascaridomorpha</taxon>
        <taxon>Ascaridoidea</taxon>
        <taxon>Ascarididae</taxon>
        <taxon>Parascaris</taxon>
    </lineage>
</organism>
<dbReference type="WBParaSite" id="PEQ_0000559101-mRNA-1">
    <property type="protein sequence ID" value="PEQ_0000559101-mRNA-1"/>
    <property type="gene ID" value="PEQ_0000559101"/>
</dbReference>
<evidence type="ECO:0000313" key="1">
    <source>
        <dbReference type="Proteomes" id="UP000887564"/>
    </source>
</evidence>
<name>A0A914RG89_PAREQ</name>
<dbReference type="GO" id="GO:0009235">
    <property type="term" value="P:cobalamin metabolic process"/>
    <property type="evidence" value="ECO:0007669"/>
    <property type="project" value="InterPro"/>
</dbReference>
<accession>A0A914RG89</accession>
<proteinExistence type="predicted"/>
<dbReference type="AlphaFoldDB" id="A0A914RG89"/>
<dbReference type="Pfam" id="PF10229">
    <property type="entry name" value="MMADHC"/>
    <property type="match status" value="1"/>
</dbReference>
<dbReference type="InterPro" id="IPR019362">
    <property type="entry name" value="MMADHC"/>
</dbReference>
<reference evidence="2" key="1">
    <citation type="submission" date="2022-11" db="UniProtKB">
        <authorList>
            <consortium name="WormBaseParasite"/>
        </authorList>
    </citation>
    <scope>IDENTIFICATION</scope>
</reference>
<protein>
    <submittedName>
        <fullName evidence="2">Uncharacterized protein</fullName>
    </submittedName>
</protein>
<dbReference type="Proteomes" id="UP000887564">
    <property type="component" value="Unplaced"/>
</dbReference>
<sequence length="202" mass="22522">LASRLRILSVQPAVERAFIEQTRNDAGVLGDKKQFPFPDSYGVVEEEENSIEYSGTISESKDYAEAELIQPTKDVIEKPINDLKVKVGDAAEKNIELKVVACPDAMKKKRRRPIGVEYHSKNSKRHERMESKHGNRMDGSFFKPVCDLLNSSGYWADFIDPSTGKPILMHKMWGKMVFVGTIITTAPVGSHAVSSILAEAKN</sequence>
<dbReference type="PANTHER" id="PTHR13192:SF3">
    <property type="entry name" value="COBALAMIN TRAFFICKING PROTEIN CBLD"/>
    <property type="match status" value="1"/>
</dbReference>